<evidence type="ECO:0000313" key="1">
    <source>
        <dbReference type="EMBL" id="TKK70201.1"/>
    </source>
</evidence>
<evidence type="ECO:0000313" key="2">
    <source>
        <dbReference type="Proteomes" id="UP000305848"/>
    </source>
</evidence>
<reference evidence="1 2" key="1">
    <citation type="submission" date="2019-05" db="EMBL/GenBank/DDBJ databases">
        <title>Panacibacter sp. strain 17mud1-8 Genome sequencing and assembly.</title>
        <authorList>
            <person name="Chhetri G."/>
        </authorList>
    </citation>
    <scope>NUCLEOTIDE SEQUENCE [LARGE SCALE GENOMIC DNA]</scope>
    <source>
        <strain evidence="1 2">17mud1-8</strain>
    </source>
</reference>
<name>A0A4U3L4T4_9BACT</name>
<proteinExistence type="predicted"/>
<dbReference type="OrthoDB" id="9807923at2"/>
<dbReference type="EMBL" id="SZQL01000003">
    <property type="protein sequence ID" value="TKK70201.1"/>
    <property type="molecule type" value="Genomic_DNA"/>
</dbReference>
<dbReference type="RefSeq" id="WP_137260746.1">
    <property type="nucleotide sequence ID" value="NZ_SZQL01000003.1"/>
</dbReference>
<gene>
    <name evidence="1" type="ORF">FC093_05480</name>
</gene>
<dbReference type="Proteomes" id="UP000305848">
    <property type="component" value="Unassembled WGS sequence"/>
</dbReference>
<evidence type="ECO:0008006" key="3">
    <source>
        <dbReference type="Google" id="ProtNLM"/>
    </source>
</evidence>
<dbReference type="Gene3D" id="3.20.80.10">
    <property type="entry name" value="Regulatory factor, effector binding domain"/>
    <property type="match status" value="1"/>
</dbReference>
<organism evidence="1 2">
    <name type="scientific">Ilyomonas limi</name>
    <dbReference type="NCBI Taxonomy" id="2575867"/>
    <lineage>
        <taxon>Bacteria</taxon>
        <taxon>Pseudomonadati</taxon>
        <taxon>Bacteroidota</taxon>
        <taxon>Chitinophagia</taxon>
        <taxon>Chitinophagales</taxon>
        <taxon>Chitinophagaceae</taxon>
        <taxon>Ilyomonas</taxon>
    </lineage>
</organism>
<comment type="caution">
    <text evidence="1">The sequence shown here is derived from an EMBL/GenBank/DDBJ whole genome shotgun (WGS) entry which is preliminary data.</text>
</comment>
<keyword evidence="2" id="KW-1185">Reference proteome</keyword>
<dbReference type="InterPro" id="IPR011256">
    <property type="entry name" value="Reg_factor_effector_dom_sf"/>
</dbReference>
<dbReference type="AlphaFoldDB" id="A0A4U3L4T4"/>
<protein>
    <recommendedName>
        <fullName evidence="3">GyrI-like domain-containing protein</fullName>
    </recommendedName>
</protein>
<accession>A0A4U3L4T4</accession>
<sequence>MWDGYTYTVSQKLYNAANINIEQENTVYTSNLVLLPLKNDSTALQWSAQIQEGNNPFNKLVAYYKANALKNNMVEVMQQLRHFLENTACVYHYNITRTTLTDTTIISTKILSNAYPSTVQVYALVQNLKRYIAQQGAHATNYPMLNVRKTDSGFVTMVGIPTNKKLPAKGAFYPKRFIPYKNKILTVQVIGGTSSVLDAYRQIELYMQDHSLDAPVIPFELMITDRSKEADTTKWVTRIFYPIV</sequence>